<comment type="caution">
    <text evidence="8">The sequence shown here is derived from an EMBL/GenBank/DDBJ whole genome shotgun (WGS) entry which is preliminary data.</text>
</comment>
<dbReference type="PRINTS" id="PR00105">
    <property type="entry name" value="C5METTRFRASE"/>
</dbReference>
<reference evidence="8" key="1">
    <citation type="submission" date="2021-05" db="EMBL/GenBank/DDBJ databases">
        <authorList>
            <person name="Pietrasiak N."/>
            <person name="Ward R."/>
            <person name="Stajich J.E."/>
            <person name="Kurbessoian T."/>
        </authorList>
    </citation>
    <scope>NUCLEOTIDE SEQUENCE</scope>
    <source>
        <strain evidence="8">CPER-KK1</strain>
    </source>
</reference>
<dbReference type="EC" id="2.1.1.37" evidence="7"/>
<evidence type="ECO:0000313" key="9">
    <source>
        <dbReference type="Proteomes" id="UP000753908"/>
    </source>
</evidence>
<evidence type="ECO:0000256" key="5">
    <source>
        <dbReference type="PROSITE-ProRule" id="PRU01016"/>
    </source>
</evidence>
<evidence type="ECO:0000256" key="2">
    <source>
        <dbReference type="ARBA" id="ARBA00022679"/>
    </source>
</evidence>
<sequence length="332" mass="37639">MKTKPSQFRVVDLFSGCGGLSLGLQNVGFEVIAGFDNWELAIDVYRRNFAHQAFVVDLSSLKENFELFKEFKPDIIAGGPPCQDFSSAGKRDESLGRGDLTISFAEIVTAIKPQFFIMENVDRFVKSPKYQQAKAIFKEANYGLSEKILNASFCGVPQSRKRFFWVGELNGEDNKLDAYLDADLSTQSMTIRQYFREIGVYLDIEHYYRHPRSYKRRGVFSIDEPSPTIRGVNRPIPKTYKPHPGDSAPISSAIRPLTTLERSYLQTFPKNFIFSGSKTDIEQMIGNAVPVKLTEYVARCLAQYIADRNKSFEHLNAQAVQVSQSFVQLSLF</sequence>
<dbReference type="GO" id="GO:0032259">
    <property type="term" value="P:methylation"/>
    <property type="evidence" value="ECO:0007669"/>
    <property type="project" value="UniProtKB-KW"/>
</dbReference>
<dbReference type="InterPro" id="IPR050390">
    <property type="entry name" value="C5-Methyltransferase"/>
</dbReference>
<evidence type="ECO:0000313" key="8">
    <source>
        <dbReference type="EMBL" id="MBW4545126.1"/>
    </source>
</evidence>
<dbReference type="Gene3D" id="3.90.120.10">
    <property type="entry name" value="DNA Methylase, subunit A, domain 2"/>
    <property type="match status" value="1"/>
</dbReference>
<keyword evidence="4" id="KW-0680">Restriction system</keyword>
<dbReference type="PANTHER" id="PTHR10629">
    <property type="entry name" value="CYTOSINE-SPECIFIC METHYLTRANSFERASE"/>
    <property type="match status" value="1"/>
</dbReference>
<accession>A0A951PKV3</accession>
<dbReference type="Proteomes" id="UP000753908">
    <property type="component" value="Unassembled WGS sequence"/>
</dbReference>
<dbReference type="SUPFAM" id="SSF53335">
    <property type="entry name" value="S-adenosyl-L-methionine-dependent methyltransferases"/>
    <property type="match status" value="1"/>
</dbReference>
<organism evidence="8 9">
    <name type="scientific">Symplocastrum torsivum CPER-KK1</name>
    <dbReference type="NCBI Taxonomy" id="450513"/>
    <lineage>
        <taxon>Bacteria</taxon>
        <taxon>Bacillati</taxon>
        <taxon>Cyanobacteriota</taxon>
        <taxon>Cyanophyceae</taxon>
        <taxon>Oscillatoriophycideae</taxon>
        <taxon>Oscillatoriales</taxon>
        <taxon>Microcoleaceae</taxon>
        <taxon>Symplocastrum</taxon>
    </lineage>
</organism>
<dbReference type="Gene3D" id="3.40.50.150">
    <property type="entry name" value="Vaccinia Virus protein VP39"/>
    <property type="match status" value="1"/>
</dbReference>
<dbReference type="PANTHER" id="PTHR10629:SF52">
    <property type="entry name" value="DNA (CYTOSINE-5)-METHYLTRANSFERASE 1"/>
    <property type="match status" value="1"/>
</dbReference>
<dbReference type="GO" id="GO:0044027">
    <property type="term" value="P:negative regulation of gene expression via chromosomal CpG island methylation"/>
    <property type="evidence" value="ECO:0007669"/>
    <property type="project" value="TreeGrafter"/>
</dbReference>
<dbReference type="InterPro" id="IPR018117">
    <property type="entry name" value="C5_DNA_meth_AS"/>
</dbReference>
<keyword evidence="1 5" id="KW-0489">Methyltransferase</keyword>
<keyword evidence="2 5" id="KW-0808">Transferase</keyword>
<reference evidence="8" key="2">
    <citation type="journal article" date="2022" name="Microbiol. Resour. Announc.">
        <title>Metagenome Sequencing to Explore Phylogenomics of Terrestrial Cyanobacteria.</title>
        <authorList>
            <person name="Ward R.D."/>
            <person name="Stajich J.E."/>
            <person name="Johansen J.R."/>
            <person name="Huntemann M."/>
            <person name="Clum A."/>
            <person name="Foster B."/>
            <person name="Foster B."/>
            <person name="Roux S."/>
            <person name="Palaniappan K."/>
            <person name="Varghese N."/>
            <person name="Mukherjee S."/>
            <person name="Reddy T.B.K."/>
            <person name="Daum C."/>
            <person name="Copeland A."/>
            <person name="Chen I.A."/>
            <person name="Ivanova N.N."/>
            <person name="Kyrpides N.C."/>
            <person name="Shapiro N."/>
            <person name="Eloe-Fadrosh E.A."/>
            <person name="Pietrasiak N."/>
        </authorList>
    </citation>
    <scope>NUCLEOTIDE SEQUENCE</scope>
    <source>
        <strain evidence="8">CPER-KK1</strain>
    </source>
</reference>
<dbReference type="InterPro" id="IPR031303">
    <property type="entry name" value="C5_meth_CS"/>
</dbReference>
<evidence type="ECO:0000256" key="7">
    <source>
        <dbReference type="RuleBase" id="RU000417"/>
    </source>
</evidence>
<proteinExistence type="inferred from homology"/>
<comment type="similarity">
    <text evidence="5 6">Belongs to the class I-like SAM-binding methyltransferase superfamily. C5-methyltransferase family.</text>
</comment>
<dbReference type="AlphaFoldDB" id="A0A951PKV3"/>
<evidence type="ECO:0000256" key="6">
    <source>
        <dbReference type="RuleBase" id="RU000416"/>
    </source>
</evidence>
<dbReference type="PROSITE" id="PS00095">
    <property type="entry name" value="C5_MTASE_2"/>
    <property type="match status" value="1"/>
</dbReference>
<keyword evidence="3 5" id="KW-0949">S-adenosyl-L-methionine</keyword>
<gene>
    <name evidence="8" type="ORF">KME25_11870</name>
</gene>
<dbReference type="GO" id="GO:0003677">
    <property type="term" value="F:DNA binding"/>
    <property type="evidence" value="ECO:0007669"/>
    <property type="project" value="TreeGrafter"/>
</dbReference>
<dbReference type="InterPro" id="IPR029063">
    <property type="entry name" value="SAM-dependent_MTases_sf"/>
</dbReference>
<evidence type="ECO:0000256" key="4">
    <source>
        <dbReference type="ARBA" id="ARBA00022747"/>
    </source>
</evidence>
<dbReference type="Pfam" id="PF00145">
    <property type="entry name" value="DNA_methylase"/>
    <property type="match status" value="1"/>
</dbReference>
<dbReference type="EMBL" id="JAHHIF010000013">
    <property type="protein sequence ID" value="MBW4545126.1"/>
    <property type="molecule type" value="Genomic_DNA"/>
</dbReference>
<evidence type="ECO:0000256" key="3">
    <source>
        <dbReference type="ARBA" id="ARBA00022691"/>
    </source>
</evidence>
<dbReference type="InterPro" id="IPR001525">
    <property type="entry name" value="C5_MeTfrase"/>
</dbReference>
<protein>
    <recommendedName>
        <fullName evidence="7">Cytosine-specific methyltransferase</fullName>
        <ecNumber evidence="7">2.1.1.37</ecNumber>
    </recommendedName>
</protein>
<dbReference type="GO" id="GO:0003886">
    <property type="term" value="F:DNA (cytosine-5-)-methyltransferase activity"/>
    <property type="evidence" value="ECO:0007669"/>
    <property type="project" value="UniProtKB-EC"/>
</dbReference>
<dbReference type="CDD" id="cd00315">
    <property type="entry name" value="Cyt_C5_DNA_methylase"/>
    <property type="match status" value="1"/>
</dbReference>
<name>A0A951PKV3_9CYAN</name>
<feature type="active site" evidence="5">
    <location>
        <position position="82"/>
    </location>
</feature>
<evidence type="ECO:0000256" key="1">
    <source>
        <dbReference type="ARBA" id="ARBA00022603"/>
    </source>
</evidence>
<dbReference type="GO" id="GO:0009307">
    <property type="term" value="P:DNA restriction-modification system"/>
    <property type="evidence" value="ECO:0007669"/>
    <property type="project" value="UniProtKB-KW"/>
</dbReference>
<dbReference type="PROSITE" id="PS51679">
    <property type="entry name" value="SAM_MT_C5"/>
    <property type="match status" value="1"/>
</dbReference>
<dbReference type="NCBIfam" id="TIGR00675">
    <property type="entry name" value="dcm"/>
    <property type="match status" value="1"/>
</dbReference>
<dbReference type="PROSITE" id="PS00094">
    <property type="entry name" value="C5_MTASE_1"/>
    <property type="match status" value="1"/>
</dbReference>
<comment type="catalytic activity">
    <reaction evidence="7">
        <text>a 2'-deoxycytidine in DNA + S-adenosyl-L-methionine = a 5-methyl-2'-deoxycytidine in DNA + S-adenosyl-L-homocysteine + H(+)</text>
        <dbReference type="Rhea" id="RHEA:13681"/>
        <dbReference type="Rhea" id="RHEA-COMP:11369"/>
        <dbReference type="Rhea" id="RHEA-COMP:11370"/>
        <dbReference type="ChEBI" id="CHEBI:15378"/>
        <dbReference type="ChEBI" id="CHEBI:57856"/>
        <dbReference type="ChEBI" id="CHEBI:59789"/>
        <dbReference type="ChEBI" id="CHEBI:85452"/>
        <dbReference type="ChEBI" id="CHEBI:85454"/>
        <dbReference type="EC" id="2.1.1.37"/>
    </reaction>
</comment>